<name>A0A2H3JAQ2_WOLCO</name>
<keyword evidence="2" id="KW-1185">Reference proteome</keyword>
<proteinExistence type="predicted"/>
<protein>
    <submittedName>
        <fullName evidence="1">Uncharacterized protein</fullName>
    </submittedName>
</protein>
<sequence length="266" mass="29193">MAWMCFGRIAEFEVVVVASGRRAAATVESSTQHQVEEGGYYKGACGNAEHLSTVGSGVEVRAGRYQRNKDRGRSLMRNDCRSQFEEHLSTNMALYSDDNTGQSNFQKPIVTAEPQIFGCRSVYAVAPVEGGNQNQYKMFDSAIESADRMLRCPEEYRTTESDIQKAKVPISASYGQFWYIVMPVIVARTACSFILPNNTEEFPSNTGVLDRTQSRSQATKRSIPAVKGCLDTGGTCEKALVSYANERGIAEEGQPSVYGHSAGIFS</sequence>
<dbReference type="AlphaFoldDB" id="A0A2H3JAQ2"/>
<evidence type="ECO:0000313" key="1">
    <source>
        <dbReference type="EMBL" id="PCH38675.1"/>
    </source>
</evidence>
<evidence type="ECO:0000313" key="2">
    <source>
        <dbReference type="Proteomes" id="UP000218811"/>
    </source>
</evidence>
<dbReference type="Proteomes" id="UP000218811">
    <property type="component" value="Unassembled WGS sequence"/>
</dbReference>
<organism evidence="1 2">
    <name type="scientific">Wolfiporia cocos (strain MD-104)</name>
    <name type="common">Brown rot fungus</name>
    <dbReference type="NCBI Taxonomy" id="742152"/>
    <lineage>
        <taxon>Eukaryota</taxon>
        <taxon>Fungi</taxon>
        <taxon>Dikarya</taxon>
        <taxon>Basidiomycota</taxon>
        <taxon>Agaricomycotina</taxon>
        <taxon>Agaricomycetes</taxon>
        <taxon>Polyporales</taxon>
        <taxon>Phaeolaceae</taxon>
        <taxon>Wolfiporia</taxon>
    </lineage>
</organism>
<accession>A0A2H3JAQ2</accession>
<reference evidence="1 2" key="1">
    <citation type="journal article" date="2012" name="Science">
        <title>The Paleozoic origin of enzymatic lignin decomposition reconstructed from 31 fungal genomes.</title>
        <authorList>
            <person name="Floudas D."/>
            <person name="Binder M."/>
            <person name="Riley R."/>
            <person name="Barry K."/>
            <person name="Blanchette R.A."/>
            <person name="Henrissat B."/>
            <person name="Martinez A.T."/>
            <person name="Otillar R."/>
            <person name="Spatafora J.W."/>
            <person name="Yadav J.S."/>
            <person name="Aerts A."/>
            <person name="Benoit I."/>
            <person name="Boyd A."/>
            <person name="Carlson A."/>
            <person name="Copeland A."/>
            <person name="Coutinho P.M."/>
            <person name="de Vries R.P."/>
            <person name="Ferreira P."/>
            <person name="Findley K."/>
            <person name="Foster B."/>
            <person name="Gaskell J."/>
            <person name="Glotzer D."/>
            <person name="Gorecki P."/>
            <person name="Heitman J."/>
            <person name="Hesse C."/>
            <person name="Hori C."/>
            <person name="Igarashi K."/>
            <person name="Jurgens J.A."/>
            <person name="Kallen N."/>
            <person name="Kersten P."/>
            <person name="Kohler A."/>
            <person name="Kuees U."/>
            <person name="Kumar T.K.A."/>
            <person name="Kuo A."/>
            <person name="LaButti K."/>
            <person name="Larrondo L.F."/>
            <person name="Lindquist E."/>
            <person name="Ling A."/>
            <person name="Lombard V."/>
            <person name="Lucas S."/>
            <person name="Lundell T."/>
            <person name="Martin R."/>
            <person name="McLaughlin D.J."/>
            <person name="Morgenstern I."/>
            <person name="Morin E."/>
            <person name="Murat C."/>
            <person name="Nagy L.G."/>
            <person name="Nolan M."/>
            <person name="Ohm R.A."/>
            <person name="Patyshakuliyeva A."/>
            <person name="Rokas A."/>
            <person name="Ruiz-Duenas F.J."/>
            <person name="Sabat G."/>
            <person name="Salamov A."/>
            <person name="Samejima M."/>
            <person name="Schmutz J."/>
            <person name="Slot J.C."/>
            <person name="St John F."/>
            <person name="Stenlid J."/>
            <person name="Sun H."/>
            <person name="Sun S."/>
            <person name="Syed K."/>
            <person name="Tsang A."/>
            <person name="Wiebenga A."/>
            <person name="Young D."/>
            <person name="Pisabarro A."/>
            <person name="Eastwood D.C."/>
            <person name="Martin F."/>
            <person name="Cullen D."/>
            <person name="Grigoriev I.V."/>
            <person name="Hibbett D.S."/>
        </authorList>
    </citation>
    <scope>NUCLEOTIDE SEQUENCE [LARGE SCALE GENOMIC DNA]</scope>
    <source>
        <strain evidence="1 2">MD-104</strain>
    </source>
</reference>
<gene>
    <name evidence="1" type="ORF">WOLCODRAFT_16003</name>
</gene>
<dbReference type="EMBL" id="KB467942">
    <property type="protein sequence ID" value="PCH38675.1"/>
    <property type="molecule type" value="Genomic_DNA"/>
</dbReference>